<comment type="caution">
    <text evidence="4">The sequence shown here is derived from an EMBL/GenBank/DDBJ whole genome shotgun (WGS) entry which is preliminary data.</text>
</comment>
<evidence type="ECO:0008006" key="6">
    <source>
        <dbReference type="Google" id="ProtNLM"/>
    </source>
</evidence>
<dbReference type="GO" id="GO:0042073">
    <property type="term" value="P:intraciliary transport"/>
    <property type="evidence" value="ECO:0007669"/>
    <property type="project" value="TreeGrafter"/>
</dbReference>
<dbReference type="OrthoDB" id="10259368at2759"/>
<dbReference type="InterPro" id="IPR055460">
    <property type="entry name" value="IFT52_central"/>
</dbReference>
<dbReference type="Pfam" id="PF23352">
    <property type="entry name" value="IFT52_central"/>
    <property type="match status" value="1"/>
</dbReference>
<dbReference type="AlphaFoldDB" id="A0A6G0TFZ8"/>
<dbReference type="EMBL" id="VYZN01000039">
    <property type="protein sequence ID" value="KAE9532301.1"/>
    <property type="molecule type" value="Genomic_DNA"/>
</dbReference>
<evidence type="ECO:0000259" key="2">
    <source>
        <dbReference type="Pfam" id="PF23352"/>
    </source>
</evidence>
<keyword evidence="5" id="KW-1185">Reference proteome</keyword>
<organism evidence="4 5">
    <name type="scientific">Aphis glycines</name>
    <name type="common">Soybean aphid</name>
    <dbReference type="NCBI Taxonomy" id="307491"/>
    <lineage>
        <taxon>Eukaryota</taxon>
        <taxon>Metazoa</taxon>
        <taxon>Ecdysozoa</taxon>
        <taxon>Arthropoda</taxon>
        <taxon>Hexapoda</taxon>
        <taxon>Insecta</taxon>
        <taxon>Pterygota</taxon>
        <taxon>Neoptera</taxon>
        <taxon>Paraneoptera</taxon>
        <taxon>Hemiptera</taxon>
        <taxon>Sternorrhyncha</taxon>
        <taxon>Aphidomorpha</taxon>
        <taxon>Aphidoidea</taxon>
        <taxon>Aphididae</taxon>
        <taxon>Aphidini</taxon>
        <taxon>Aphis</taxon>
        <taxon>Aphis</taxon>
    </lineage>
</organism>
<protein>
    <recommendedName>
        <fullName evidence="6">MULE transposase domain-containing protein</fullName>
    </recommendedName>
</protein>
<dbReference type="GO" id="GO:0030992">
    <property type="term" value="C:intraciliary transport particle B"/>
    <property type="evidence" value="ECO:0007669"/>
    <property type="project" value="TreeGrafter"/>
</dbReference>
<evidence type="ECO:0000259" key="3">
    <source>
        <dbReference type="Pfam" id="PF23355"/>
    </source>
</evidence>
<dbReference type="InterPro" id="IPR055458">
    <property type="entry name" value="IFT52_GIFT"/>
</dbReference>
<dbReference type="GO" id="GO:0005814">
    <property type="term" value="C:centriole"/>
    <property type="evidence" value="ECO:0007669"/>
    <property type="project" value="TreeGrafter"/>
</dbReference>
<name>A0A6G0TFZ8_APHGL</name>
<accession>A0A6G0TFZ8</accession>
<dbReference type="InterPro" id="IPR018289">
    <property type="entry name" value="MULE_transposase_dom"/>
</dbReference>
<dbReference type="InterPro" id="IPR039975">
    <property type="entry name" value="IFT52"/>
</dbReference>
<evidence type="ECO:0000313" key="5">
    <source>
        <dbReference type="Proteomes" id="UP000475862"/>
    </source>
</evidence>
<dbReference type="Pfam" id="PF23355">
    <property type="entry name" value="IFT52_GIFT"/>
    <property type="match status" value="1"/>
</dbReference>
<sequence>MEIEEKHECQFVKRTVMISGKKLKNGGSVKIGKICPSYIKVHKKDNQLIVEYSSTHLWHQNEIGKLRLTTADRAQLAGKLSTGVPIQKVLNDVRDCVEETALKHLHLIEKRDLHIIKRDYNINKCFTKRHENDFMSDDIATHLGKDDFCIIIMTDFQAEMLVKFGNDKICVDGTHGLNSYSFQLYILLVVDEYGNEIPVAFCLSNKSDTATYKLFFKTVKTLVGIIKSYVFMSDDEPVFYNAWCSVMGPVSKQLLCTWHVLRSWNKNLSKIYCHEKKAIVFKTLKSLMYETDENAFNTELLKILNYLQNDLDTADFGMTTEIMNMADSNNNIILFDMAKNEMFDINDNLKILRRKLQRSYTIATNKHEITVDVLNGVQLVVFGGPRAMFSEAEFNCLHKYIDLGGSVLVLFSEGGEKELHTNINYLLEEFGIMVNSDYVLRTHYYLYFHPKECLVKDGVVNEAVAKYLDRENESTSKCISFVFPYGASLNVAKPAAPILTSGSVAYPLNRPLCAFYSASKYSNKVKKGKLAVIGSGHLLTDKYINWEENDKIREILFDFLITNNITLNEVDANDPETSDYKMVPDIGMLSSRVRTCLQLQESLNNTGHFLFSADNINSLIDTKLCSLNTSMLPDAVEAYKTLNVPHNQLQLIPPMFNDTLPVLQFAVYPPPFQELSSPFLELFDLDSIFGSEKSFLSNLAKNCLEAQSSEKTIEDNIIKFIIDINDNLEIIVHSNDCKEILQTVFSFINNLKK</sequence>
<reference evidence="4 5" key="1">
    <citation type="submission" date="2019-08" db="EMBL/GenBank/DDBJ databases">
        <title>The genome of the soybean aphid Biotype 1, its phylome, world population structure and adaptation to the North American continent.</title>
        <authorList>
            <person name="Giordano R."/>
            <person name="Donthu R.K."/>
            <person name="Hernandez A.G."/>
            <person name="Wright C.L."/>
            <person name="Zimin A.V."/>
        </authorList>
    </citation>
    <scope>NUCLEOTIDE SEQUENCE [LARGE SCALE GENOMIC DNA]</scope>
    <source>
        <tissue evidence="4">Whole aphids</tissue>
    </source>
</reference>
<dbReference type="Proteomes" id="UP000475862">
    <property type="component" value="Unassembled WGS sequence"/>
</dbReference>
<evidence type="ECO:0000313" key="4">
    <source>
        <dbReference type="EMBL" id="KAE9532301.1"/>
    </source>
</evidence>
<feature type="domain" description="MULE transposase" evidence="1">
    <location>
        <begin position="169"/>
        <end position="261"/>
    </location>
</feature>
<dbReference type="PANTHER" id="PTHR12969:SF7">
    <property type="entry name" value="INTRAFLAGELLAR TRANSPORT PROTEIN 52 HOMOLOG"/>
    <property type="match status" value="1"/>
</dbReference>
<dbReference type="GO" id="GO:0005929">
    <property type="term" value="C:cilium"/>
    <property type="evidence" value="ECO:0007669"/>
    <property type="project" value="TreeGrafter"/>
</dbReference>
<proteinExistence type="predicted"/>
<feature type="domain" description="IFT52 central" evidence="2">
    <location>
        <begin position="589"/>
        <end position="678"/>
    </location>
</feature>
<gene>
    <name evidence="4" type="ORF">AGLY_009924</name>
</gene>
<dbReference type="PANTHER" id="PTHR12969">
    <property type="entry name" value="NGD5/OSM-6/IFT52"/>
    <property type="match status" value="1"/>
</dbReference>
<feature type="domain" description="IFT52 GIFT" evidence="3">
    <location>
        <begin position="333"/>
        <end position="573"/>
    </location>
</feature>
<evidence type="ECO:0000259" key="1">
    <source>
        <dbReference type="Pfam" id="PF10551"/>
    </source>
</evidence>
<dbReference type="Pfam" id="PF10551">
    <property type="entry name" value="MULE"/>
    <property type="match status" value="1"/>
</dbReference>
<dbReference type="GO" id="GO:0060271">
    <property type="term" value="P:cilium assembly"/>
    <property type="evidence" value="ECO:0007669"/>
    <property type="project" value="TreeGrafter"/>
</dbReference>